<dbReference type="GO" id="GO:0010972">
    <property type="term" value="P:negative regulation of G2/M transition of mitotic cell cycle"/>
    <property type="evidence" value="ECO:0007669"/>
    <property type="project" value="TreeGrafter"/>
</dbReference>
<feature type="compositionally biased region" description="Basic and acidic residues" evidence="1">
    <location>
        <begin position="13"/>
        <end position="53"/>
    </location>
</feature>
<feature type="region of interest" description="Disordered" evidence="1">
    <location>
        <begin position="1"/>
        <end position="79"/>
    </location>
</feature>
<dbReference type="EMBL" id="IAAA01005435">
    <property type="protein sequence ID" value="LAA02238.1"/>
    <property type="molecule type" value="mRNA"/>
</dbReference>
<dbReference type="AlphaFoldDB" id="A0A2L2Y273"/>
<name>A0A2L2Y273_PARTP</name>
<feature type="compositionally biased region" description="Basic residues" evidence="1">
    <location>
        <begin position="1"/>
        <end position="11"/>
    </location>
</feature>
<feature type="compositionally biased region" description="Basic and acidic residues" evidence="1">
    <location>
        <begin position="65"/>
        <end position="79"/>
    </location>
</feature>
<proteinExistence type="evidence at transcript level"/>
<reference evidence="2" key="1">
    <citation type="journal article" date="2016" name="Mol. Ecol. Resour.">
        <title>Evaluation of the impact of RNA preservation methods of spiders for de novo transcriptome assembly.</title>
        <authorList>
            <person name="Kono N."/>
            <person name="Nakamura H."/>
            <person name="Ito Y."/>
            <person name="Tomita M."/>
            <person name="Arakawa K."/>
        </authorList>
    </citation>
    <scope>NUCLEOTIDE SEQUENCE</scope>
    <source>
        <tissue evidence="2">Whole body</tissue>
    </source>
</reference>
<evidence type="ECO:0000313" key="2">
    <source>
        <dbReference type="EMBL" id="LAA02238.1"/>
    </source>
</evidence>
<evidence type="ECO:0000256" key="1">
    <source>
        <dbReference type="SAM" id="MobiDB-lite"/>
    </source>
</evidence>
<dbReference type="PANTHER" id="PTHR16524:SF2">
    <property type="entry name" value="CELL DEATH REGULATOR AVEN"/>
    <property type="match status" value="1"/>
</dbReference>
<dbReference type="PANTHER" id="PTHR16524">
    <property type="entry name" value="CELL DEATH REGULATOR AVEN"/>
    <property type="match status" value="1"/>
</dbReference>
<accession>A0A2L2Y273</accession>
<sequence>MAPGAKKKNSNRRTVDNIPDGKKNFKNNFADKPDSISNHSTKEHDIELDQDKRFSKRSVSSNWQKYDEVPSDPHADTTRGKDFEVLLSYSGGSESQLQLQEEKDWEEAVNEKTIALDIKDLVHIVKTVPFHKQLNLPTDIFTESQLARFNSAAESWKKSYTPIYSSKVMPGEVENVKTEIPENLDSSLNIIDNSASDDVDEPVPTKLPILLEDKTESIIESLASCLSLKTTFPEKKSALKEEVAKETQSFPDDLDFLLSLNVSLKNPVQQEKQNDSEKTNVDEWLNSFLDD</sequence>
<dbReference type="InterPro" id="IPR026187">
    <property type="entry name" value="Aven"/>
</dbReference>
<protein>
    <submittedName>
        <fullName evidence="2">Cell death regulator Aven</fullName>
    </submittedName>
</protein>
<organism evidence="2">
    <name type="scientific">Parasteatoda tepidariorum</name>
    <name type="common">Common house spider</name>
    <name type="synonym">Achaearanea tepidariorum</name>
    <dbReference type="NCBI Taxonomy" id="114398"/>
    <lineage>
        <taxon>Eukaryota</taxon>
        <taxon>Metazoa</taxon>
        <taxon>Ecdysozoa</taxon>
        <taxon>Arthropoda</taxon>
        <taxon>Chelicerata</taxon>
        <taxon>Arachnida</taxon>
        <taxon>Araneae</taxon>
        <taxon>Araneomorphae</taxon>
        <taxon>Entelegynae</taxon>
        <taxon>Araneoidea</taxon>
        <taxon>Theridiidae</taxon>
        <taxon>Parasteatoda</taxon>
    </lineage>
</organism>
<dbReference type="OrthoDB" id="6338233at2759"/>